<dbReference type="HOGENOM" id="CLU_030988_13_1_1"/>
<evidence type="ECO:0000256" key="6">
    <source>
        <dbReference type="ARBA" id="ARBA00042190"/>
    </source>
</evidence>
<dbReference type="GO" id="GO:0016050">
    <property type="term" value="P:vesicle organization"/>
    <property type="evidence" value="ECO:0007669"/>
    <property type="project" value="EnsemblFungi"/>
</dbReference>
<evidence type="ECO:0000313" key="10">
    <source>
        <dbReference type="EMBL" id="KEZ46624.1"/>
    </source>
</evidence>
<evidence type="ECO:0000256" key="7">
    <source>
        <dbReference type="PROSITE-ProRule" id="PRU10133"/>
    </source>
</evidence>
<dbReference type="EMBL" id="JOWA01000022">
    <property type="protein sequence ID" value="KEZ46624.1"/>
    <property type="molecule type" value="Genomic_DNA"/>
</dbReference>
<keyword evidence="2 8" id="KW-0833">Ubl conjugation pathway</keyword>
<comment type="caution">
    <text evidence="10">The sequence shown here is derived from an EMBL/GenBank/DDBJ whole genome shotgun (WGS) entry which is preliminary data.</text>
</comment>
<dbReference type="InterPro" id="IPR016135">
    <property type="entry name" value="UBQ-conjugating_enzyme/RWD"/>
</dbReference>
<accession>A0A084GH12</accession>
<feature type="active site" description="Glycyl thioester intermediate" evidence="7">
    <location>
        <position position="91"/>
    </location>
</feature>
<name>A0A084GH12_PSEDA</name>
<dbReference type="PROSITE" id="PS00183">
    <property type="entry name" value="UBC_1"/>
    <property type="match status" value="1"/>
</dbReference>
<keyword evidence="1" id="KW-0808">Transferase</keyword>
<evidence type="ECO:0000259" key="9">
    <source>
        <dbReference type="PROSITE" id="PS50127"/>
    </source>
</evidence>
<dbReference type="SUPFAM" id="SSF46934">
    <property type="entry name" value="UBA-like"/>
    <property type="match status" value="1"/>
</dbReference>
<dbReference type="Pfam" id="PF00179">
    <property type="entry name" value="UQ_con"/>
    <property type="match status" value="1"/>
</dbReference>
<dbReference type="GO" id="GO:0070628">
    <property type="term" value="F:proteasome binding"/>
    <property type="evidence" value="ECO:0007669"/>
    <property type="project" value="EnsemblFungi"/>
</dbReference>
<dbReference type="SUPFAM" id="SSF54495">
    <property type="entry name" value="UBC-like"/>
    <property type="match status" value="1"/>
</dbReference>
<dbReference type="OMA" id="THLRGQF"/>
<dbReference type="InterPro" id="IPR023313">
    <property type="entry name" value="UBQ-conjugating_AS"/>
</dbReference>
<dbReference type="GO" id="GO:0006511">
    <property type="term" value="P:ubiquitin-dependent protein catabolic process"/>
    <property type="evidence" value="ECO:0007669"/>
    <property type="project" value="EnsemblFungi"/>
</dbReference>
<dbReference type="InterPro" id="IPR009060">
    <property type="entry name" value="UBA-like_sf"/>
</dbReference>
<proteinExistence type="inferred from homology"/>
<dbReference type="RefSeq" id="XP_016646423.1">
    <property type="nucleotide sequence ID" value="XM_016783223.1"/>
</dbReference>
<evidence type="ECO:0000256" key="3">
    <source>
        <dbReference type="ARBA" id="ARBA00039884"/>
    </source>
</evidence>
<dbReference type="KEGG" id="sapo:SAPIO_CDS0449"/>
<dbReference type="PROSITE" id="PS50127">
    <property type="entry name" value="UBC_2"/>
    <property type="match status" value="1"/>
</dbReference>
<dbReference type="Gene3D" id="3.10.110.10">
    <property type="entry name" value="Ubiquitin Conjugating Enzyme"/>
    <property type="match status" value="1"/>
</dbReference>
<dbReference type="CDD" id="cd14311">
    <property type="entry name" value="UBA_II_E2_UBC1"/>
    <property type="match status" value="1"/>
</dbReference>
<dbReference type="InterPro" id="IPR050113">
    <property type="entry name" value="Ub_conjugating_enzyme"/>
</dbReference>
<evidence type="ECO:0000256" key="5">
    <source>
        <dbReference type="ARBA" id="ARBA00042179"/>
    </source>
</evidence>
<sequence length="234" mass="26221">MATSRERRIAKELSDIRADRDKSGVFAEPIDAADLTRLKGTFPAPPDTVYAGGTYQVDIQIPDSYPFKPPIIRFDTKIFHPNISSQTGAICLDILGTGWSPVQTIKSALISLRMLLEFPNPKDPQDAEVAKMSLEYPEQFARTAHEWAVKYAGAPRKEIDYSKFKKDESKPKQPAVDYKGYNKDLVDRFVNMGFPVNDVVDAFVYVGIDRNGGEDYELEEAYMGDITARLLGES</sequence>
<evidence type="ECO:0000313" key="11">
    <source>
        <dbReference type="Proteomes" id="UP000028545"/>
    </source>
</evidence>
<dbReference type="SMART" id="SM00212">
    <property type="entry name" value="UBCc"/>
    <property type="match status" value="1"/>
</dbReference>
<dbReference type="GO" id="GO:0036503">
    <property type="term" value="P:ERAD pathway"/>
    <property type="evidence" value="ECO:0007669"/>
    <property type="project" value="EnsemblFungi"/>
</dbReference>
<gene>
    <name evidence="10" type="ORF">SAPIO_CDS0449</name>
</gene>
<keyword evidence="8" id="KW-0547">Nucleotide-binding</keyword>
<dbReference type="Pfam" id="PF09288">
    <property type="entry name" value="UBA_3"/>
    <property type="match status" value="1"/>
</dbReference>
<reference evidence="10 11" key="1">
    <citation type="journal article" date="2014" name="Genome Announc.">
        <title>Draft genome sequence of the pathogenic fungus Scedosporium apiospermum.</title>
        <authorList>
            <person name="Vandeputte P."/>
            <person name="Ghamrawi S."/>
            <person name="Rechenmann M."/>
            <person name="Iltis A."/>
            <person name="Giraud S."/>
            <person name="Fleury M."/>
            <person name="Thornton C."/>
            <person name="Delhaes L."/>
            <person name="Meyer W."/>
            <person name="Papon N."/>
            <person name="Bouchara J.P."/>
        </authorList>
    </citation>
    <scope>NUCLEOTIDE SEQUENCE [LARGE SCALE GENOMIC DNA]</scope>
    <source>
        <strain evidence="10 11">IHEM 14462</strain>
    </source>
</reference>
<keyword evidence="11" id="KW-1185">Reference proteome</keyword>
<dbReference type="AlphaFoldDB" id="A0A084GH12"/>
<dbReference type="GeneID" id="27718601"/>
<dbReference type="CDD" id="cd23800">
    <property type="entry name" value="UBCc_UBE2K"/>
    <property type="match status" value="1"/>
</dbReference>
<keyword evidence="10" id="KW-0436">Ligase</keyword>
<dbReference type="GO" id="GO:0005524">
    <property type="term" value="F:ATP binding"/>
    <property type="evidence" value="ECO:0007669"/>
    <property type="project" value="UniProtKB-UniRule"/>
</dbReference>
<comment type="similarity">
    <text evidence="8">Belongs to the ubiquitin-conjugating enzyme family.</text>
</comment>
<protein>
    <recommendedName>
        <fullName evidence="3">Ubiquitin-conjugating enzyme E2 2</fullName>
    </recommendedName>
    <alternativeName>
        <fullName evidence="5">E2 ubiquitin-conjugating enzyme 2</fullName>
    </alternativeName>
    <alternativeName>
        <fullName evidence="6">Ubiquitin carrier protein UBC2</fullName>
    </alternativeName>
    <alternativeName>
        <fullName evidence="4">Ubiquitin-protein ligase UBC2</fullName>
    </alternativeName>
</protein>
<evidence type="ECO:0000256" key="1">
    <source>
        <dbReference type="ARBA" id="ARBA00022679"/>
    </source>
</evidence>
<organism evidence="10 11">
    <name type="scientific">Pseudallescheria apiosperma</name>
    <name type="common">Scedosporium apiospermum</name>
    <dbReference type="NCBI Taxonomy" id="563466"/>
    <lineage>
        <taxon>Eukaryota</taxon>
        <taxon>Fungi</taxon>
        <taxon>Dikarya</taxon>
        <taxon>Ascomycota</taxon>
        <taxon>Pezizomycotina</taxon>
        <taxon>Sordariomycetes</taxon>
        <taxon>Hypocreomycetidae</taxon>
        <taxon>Microascales</taxon>
        <taxon>Microascaceae</taxon>
        <taxon>Scedosporium</taxon>
    </lineage>
</organism>
<dbReference type="InterPro" id="IPR000608">
    <property type="entry name" value="UBC"/>
</dbReference>
<evidence type="ECO:0000256" key="8">
    <source>
        <dbReference type="RuleBase" id="RU362109"/>
    </source>
</evidence>
<keyword evidence="8" id="KW-0067">ATP-binding</keyword>
<dbReference type="GO" id="GO:0016874">
    <property type="term" value="F:ligase activity"/>
    <property type="evidence" value="ECO:0007669"/>
    <property type="project" value="UniProtKB-KW"/>
</dbReference>
<dbReference type="GO" id="GO:0004842">
    <property type="term" value="F:ubiquitin-protein transferase activity"/>
    <property type="evidence" value="ECO:0007669"/>
    <property type="project" value="EnsemblFungi"/>
</dbReference>
<dbReference type="VEuPathDB" id="FungiDB:SAPIO_CDS0449"/>
<dbReference type="Proteomes" id="UP000028545">
    <property type="component" value="Unassembled WGS sequence"/>
</dbReference>
<dbReference type="PANTHER" id="PTHR24067">
    <property type="entry name" value="UBIQUITIN-CONJUGATING ENZYME E2"/>
    <property type="match status" value="1"/>
</dbReference>
<dbReference type="InterPro" id="IPR015368">
    <property type="entry name" value="UBA_C_fun"/>
</dbReference>
<dbReference type="OrthoDB" id="9993688at2759"/>
<evidence type="ECO:0000256" key="4">
    <source>
        <dbReference type="ARBA" id="ARBA00041569"/>
    </source>
</evidence>
<feature type="domain" description="UBC core" evidence="9">
    <location>
        <begin position="4"/>
        <end position="153"/>
    </location>
</feature>
<evidence type="ECO:0000256" key="2">
    <source>
        <dbReference type="ARBA" id="ARBA00022786"/>
    </source>
</evidence>